<dbReference type="Proteomes" id="UP001295740">
    <property type="component" value="Unassembled WGS sequence"/>
</dbReference>
<comment type="caution">
    <text evidence="3">The sequence shown here is derived from an EMBL/GenBank/DDBJ whole genome shotgun (WGS) entry which is preliminary data.</text>
</comment>
<reference evidence="3" key="1">
    <citation type="submission" date="2023-10" db="EMBL/GenBank/DDBJ databases">
        <authorList>
            <person name="Hackl T."/>
        </authorList>
    </citation>
    <scope>NUCLEOTIDE SEQUENCE</scope>
</reference>
<evidence type="ECO:0000256" key="1">
    <source>
        <dbReference type="SAM" id="MobiDB-lite"/>
    </source>
</evidence>
<protein>
    <submittedName>
        <fullName evidence="3">Uu.00g079860.m01.CDS01</fullName>
    </submittedName>
</protein>
<evidence type="ECO:0000313" key="3">
    <source>
        <dbReference type="EMBL" id="CAJ2506800.1"/>
    </source>
</evidence>
<feature type="compositionally biased region" description="Polar residues" evidence="1">
    <location>
        <begin position="144"/>
        <end position="154"/>
    </location>
</feature>
<keyword evidence="2" id="KW-0732">Signal</keyword>
<dbReference type="AlphaFoldDB" id="A0AAI8VKW0"/>
<sequence length="773" mass="88726">MRNTLGFLILTLPLAYLPMLQIDALEPMSGKNDTTGRAGEDHLGVMESNHWQNTKIKRDREDDSLTYDYNQRQDEYRRELAKLYDRKHQLENELLSVQSGIQSYEALQEHLSHEQDANRARLLSERQEEDRSHAAWFAHARESSAATKANTPPESNGHLPSRGMPPPMPADAEAGGGWTSINGGPRRRSRRDDQVDPPADPGNLLSSIYHNPVEENDSPTSRAMPLRHSANRSRPSTSSHGTPPELDAVPAFASRYIDRPLKPKQERHSLPSFSAIVRSPTGRPVPEVPPEAKTKSPSARKSLPNGKGSVPPTDSPAPETNGNSLEEITRENLVLKENGSVITEPPMFAGAPLEKIDEKHPYWNPEWETVESIIQPQLDKWKERLEGLRRNPEAVRHTVFLANRQVNRGQAVIDFLKDEPFHPFQFVGKDMMAKFYKTFINYDTMFRLVNVHEELKKFDLGITPLEWLRHRMYEIAMAQGDKFNLSKMTHDLYHDAKLKYLREKHGFGNIGRPSGYKLGEKDPTRNKTKTKTKIKRESDGTGGTVRRKGRRSIGQVDPEDRPNLHQHHHHLQQQQQQQQQQPGLQGPPPEYLEPVTPRLQKRQRLEPTPSKEDPDDDLSYSGYTSTDSFSAGRIMHLDWRVYQIKSRELTTRNAVTQYWTWKQDKNKFEHQVLRDVHPKVTWGIYQKPVNFDMTLDEIIEIQYALECQKINVVLSDEKRGSMLAFFKRERTKRRFLSFGKKKGVKLVQSTAAQIEEAWDSLESQMMPNGQSEE</sequence>
<feature type="compositionally biased region" description="Basic and acidic residues" evidence="1">
    <location>
        <begin position="603"/>
        <end position="612"/>
    </location>
</feature>
<evidence type="ECO:0000313" key="4">
    <source>
        <dbReference type="Proteomes" id="UP001295740"/>
    </source>
</evidence>
<feature type="region of interest" description="Disordered" evidence="1">
    <location>
        <begin position="511"/>
        <end position="625"/>
    </location>
</feature>
<dbReference type="EMBL" id="CAUWAG010000010">
    <property type="protein sequence ID" value="CAJ2506800.1"/>
    <property type="molecule type" value="Genomic_DNA"/>
</dbReference>
<feature type="region of interest" description="Disordered" evidence="1">
    <location>
        <begin position="141"/>
        <end position="247"/>
    </location>
</feature>
<proteinExistence type="predicted"/>
<name>A0AAI8VKW0_9PEZI</name>
<feature type="chain" id="PRO_5042459790" evidence="2">
    <location>
        <begin position="25"/>
        <end position="773"/>
    </location>
</feature>
<gene>
    <name evidence="3" type="ORF">KHLLAP_LOCUS7268</name>
</gene>
<evidence type="ECO:0000256" key="2">
    <source>
        <dbReference type="SAM" id="SignalP"/>
    </source>
</evidence>
<feature type="compositionally biased region" description="Low complexity" evidence="1">
    <location>
        <begin position="572"/>
        <end position="584"/>
    </location>
</feature>
<feature type="region of interest" description="Disordered" evidence="1">
    <location>
        <begin position="261"/>
        <end position="326"/>
    </location>
</feature>
<feature type="compositionally biased region" description="Polar residues" evidence="1">
    <location>
        <begin position="232"/>
        <end position="241"/>
    </location>
</feature>
<organism evidence="3 4">
    <name type="scientific">Anthostomella pinea</name>
    <dbReference type="NCBI Taxonomy" id="933095"/>
    <lineage>
        <taxon>Eukaryota</taxon>
        <taxon>Fungi</taxon>
        <taxon>Dikarya</taxon>
        <taxon>Ascomycota</taxon>
        <taxon>Pezizomycotina</taxon>
        <taxon>Sordariomycetes</taxon>
        <taxon>Xylariomycetidae</taxon>
        <taxon>Xylariales</taxon>
        <taxon>Xylariaceae</taxon>
        <taxon>Anthostomella</taxon>
    </lineage>
</organism>
<keyword evidence="4" id="KW-1185">Reference proteome</keyword>
<feature type="signal peptide" evidence="2">
    <location>
        <begin position="1"/>
        <end position="24"/>
    </location>
</feature>
<accession>A0AAI8VKW0</accession>